<dbReference type="PANTHER" id="PTHR48011:SF84">
    <property type="entry name" value="KINASE, PUTATIVE-RELATED"/>
    <property type="match status" value="1"/>
</dbReference>
<feature type="compositionally biased region" description="Basic and acidic residues" evidence="1">
    <location>
        <begin position="315"/>
        <end position="343"/>
    </location>
</feature>
<reference evidence="3" key="2">
    <citation type="submission" date="2025-09" db="UniProtKB">
        <authorList>
            <consortium name="Ensembl"/>
        </authorList>
    </citation>
    <scope>IDENTIFICATION</scope>
</reference>
<organism evidence="3 4">
    <name type="scientific">Cyprinodon variegatus</name>
    <name type="common">Sheepshead minnow</name>
    <dbReference type="NCBI Taxonomy" id="28743"/>
    <lineage>
        <taxon>Eukaryota</taxon>
        <taxon>Metazoa</taxon>
        <taxon>Chordata</taxon>
        <taxon>Craniata</taxon>
        <taxon>Vertebrata</taxon>
        <taxon>Euteleostomi</taxon>
        <taxon>Actinopterygii</taxon>
        <taxon>Neopterygii</taxon>
        <taxon>Teleostei</taxon>
        <taxon>Neoteleostei</taxon>
        <taxon>Acanthomorphata</taxon>
        <taxon>Ovalentaria</taxon>
        <taxon>Atherinomorphae</taxon>
        <taxon>Cyprinodontiformes</taxon>
        <taxon>Cyprinodontidae</taxon>
        <taxon>Cyprinodon</taxon>
    </lineage>
</organism>
<dbReference type="GeneTree" id="ENSGT00410000029015"/>
<dbReference type="Gene3D" id="3.30.200.20">
    <property type="entry name" value="Phosphorylase Kinase, domain 1"/>
    <property type="match status" value="1"/>
</dbReference>
<dbReference type="InterPro" id="IPR008271">
    <property type="entry name" value="Ser/Thr_kinase_AS"/>
</dbReference>
<dbReference type="InterPro" id="IPR052751">
    <property type="entry name" value="Plant_MAPKKK"/>
</dbReference>
<sequence>MFNVRLDTDYSLHVLSLLPSFASTSWMAYSTGTLAKGCFGKIYRQKYNDTWAAVKKVPQNLISRRDLERECAVYNKAEHPNIVKLLGNITLTDGKWIIPLEFIFGEDLETTIFMAAKSKIQLNVSNKATITTGMCEGLLHLHLNDIVHQDLKPENIMVEHGTNRAVIIDLGLAKFFRHGLNSAIDMGNEAYSAPEVLERRSQRSQRTDVWAMGKIIAELYARIRLHTPTVCPAKIRETMQGQPHCDAVCRMVEPDPSRRATMALVIDEIRNAGRQANGTRAAVPKDFLKPPQADKPVRHRSSSPPRRAAGRLNRNPRDPSPFHKDRSPLPYKWERTPRPEIKPLRPQIGAHNSPFPNLARDKNRNPALAQPGRTDVMPDLTRIRLDNEAAKELPNNLPKSGKVVVRRIEQKNGKIETWEQTVVTQDGKIIKYEDVKING</sequence>
<evidence type="ECO:0000259" key="2">
    <source>
        <dbReference type="PROSITE" id="PS50011"/>
    </source>
</evidence>
<accession>A0A3Q2EFR4</accession>
<keyword evidence="4" id="KW-1185">Reference proteome</keyword>
<evidence type="ECO:0000313" key="3">
    <source>
        <dbReference type="Ensembl" id="ENSCVAP00000031152.1"/>
    </source>
</evidence>
<dbReference type="InterPro" id="IPR011009">
    <property type="entry name" value="Kinase-like_dom_sf"/>
</dbReference>
<dbReference type="OMA" id="AKFFRHG"/>
<dbReference type="PROSITE" id="PS00108">
    <property type="entry name" value="PROTEIN_KINASE_ST"/>
    <property type="match status" value="1"/>
</dbReference>
<proteinExistence type="predicted"/>
<reference evidence="3" key="1">
    <citation type="submission" date="2025-08" db="UniProtKB">
        <authorList>
            <consortium name="Ensembl"/>
        </authorList>
    </citation>
    <scope>IDENTIFICATION</scope>
</reference>
<evidence type="ECO:0000256" key="1">
    <source>
        <dbReference type="SAM" id="MobiDB-lite"/>
    </source>
</evidence>
<dbReference type="GO" id="GO:0005524">
    <property type="term" value="F:ATP binding"/>
    <property type="evidence" value="ECO:0007669"/>
    <property type="project" value="InterPro"/>
</dbReference>
<dbReference type="SUPFAM" id="SSF56112">
    <property type="entry name" value="Protein kinase-like (PK-like)"/>
    <property type="match status" value="1"/>
</dbReference>
<dbReference type="GO" id="GO:0007165">
    <property type="term" value="P:signal transduction"/>
    <property type="evidence" value="ECO:0007669"/>
    <property type="project" value="TreeGrafter"/>
</dbReference>
<dbReference type="Ensembl" id="ENSCVAT00000032190.1">
    <property type="protein sequence ID" value="ENSCVAP00000031152.1"/>
    <property type="gene ID" value="ENSCVAG00000020188.1"/>
</dbReference>
<dbReference type="Pfam" id="PF00069">
    <property type="entry name" value="Pkinase"/>
    <property type="match status" value="1"/>
</dbReference>
<dbReference type="Gene3D" id="1.10.510.10">
    <property type="entry name" value="Transferase(Phosphotransferase) domain 1"/>
    <property type="match status" value="1"/>
</dbReference>
<name>A0A3Q2EFR4_CYPVA</name>
<dbReference type="CDD" id="cd00180">
    <property type="entry name" value="PKc"/>
    <property type="match status" value="1"/>
</dbReference>
<dbReference type="SMART" id="SM00220">
    <property type="entry name" value="S_TKc"/>
    <property type="match status" value="1"/>
</dbReference>
<dbReference type="STRING" id="28743.ENSCVAP00000031152"/>
<dbReference type="InterPro" id="IPR000719">
    <property type="entry name" value="Prot_kinase_dom"/>
</dbReference>
<feature type="region of interest" description="Disordered" evidence="1">
    <location>
        <begin position="275"/>
        <end position="374"/>
    </location>
</feature>
<dbReference type="PROSITE" id="PS50011">
    <property type="entry name" value="PROTEIN_KINASE_DOM"/>
    <property type="match status" value="1"/>
</dbReference>
<dbReference type="AlphaFoldDB" id="A0A3Q2EFR4"/>
<evidence type="ECO:0000313" key="4">
    <source>
        <dbReference type="Proteomes" id="UP000265020"/>
    </source>
</evidence>
<feature type="domain" description="Protein kinase" evidence="2">
    <location>
        <begin position="28"/>
        <end position="288"/>
    </location>
</feature>
<dbReference type="GO" id="GO:0004672">
    <property type="term" value="F:protein kinase activity"/>
    <property type="evidence" value="ECO:0007669"/>
    <property type="project" value="InterPro"/>
</dbReference>
<dbReference type="PANTHER" id="PTHR48011">
    <property type="entry name" value="CCR4-NOT TRANSCRIPTIONAL COMPLEX SUBUNIT CAF120-RELATED"/>
    <property type="match status" value="1"/>
</dbReference>
<dbReference type="Proteomes" id="UP000265020">
    <property type="component" value="Unassembled WGS sequence"/>
</dbReference>
<protein>
    <submittedName>
        <fullName evidence="3">Probable serine/threonine-protein kinase MARK-A</fullName>
    </submittedName>
</protein>